<dbReference type="InterPro" id="IPR036097">
    <property type="entry name" value="HisK_dim/P_sf"/>
</dbReference>
<dbReference type="CDD" id="cd06225">
    <property type="entry name" value="HAMP"/>
    <property type="match status" value="1"/>
</dbReference>
<proteinExistence type="predicted"/>
<evidence type="ECO:0000259" key="11">
    <source>
        <dbReference type="PROSITE" id="PS50885"/>
    </source>
</evidence>
<feature type="domain" description="Response regulatory" evidence="10">
    <location>
        <begin position="488"/>
        <end position="609"/>
    </location>
</feature>
<dbReference type="EMBL" id="CP011144">
    <property type="protein sequence ID" value="AKC85918.1"/>
    <property type="molecule type" value="Genomic_DNA"/>
</dbReference>
<dbReference type="SUPFAM" id="SSF52172">
    <property type="entry name" value="CheY-like"/>
    <property type="match status" value="1"/>
</dbReference>
<reference evidence="12 13" key="1">
    <citation type="journal article" date="2015" name="Genome Announc.">
        <title>Complete Genome Sequence of Pseudoxanthomonas suwonensis Strain J1, a Cellulose-Degrading Bacterium Isolated from Leaf- and Wood-Enriched Soil.</title>
        <authorList>
            <person name="Hou L."/>
            <person name="Jiang J."/>
            <person name="Xu Z."/>
            <person name="Zhou Y."/>
            <person name="Leung F.C."/>
        </authorList>
    </citation>
    <scope>NUCLEOTIDE SEQUENCE [LARGE SCALE GENOMIC DNA]</scope>
    <source>
        <strain evidence="12 13">J1</strain>
    </source>
</reference>
<evidence type="ECO:0000313" key="12">
    <source>
        <dbReference type="EMBL" id="AKC85918.1"/>
    </source>
</evidence>
<feature type="domain" description="Histidine kinase" evidence="9">
    <location>
        <begin position="251"/>
        <end position="467"/>
    </location>
</feature>
<dbReference type="RefSeq" id="WP_052630351.1">
    <property type="nucleotide sequence ID" value="NZ_CP011144.1"/>
</dbReference>
<evidence type="ECO:0000256" key="2">
    <source>
        <dbReference type="ARBA" id="ARBA00004370"/>
    </source>
</evidence>
<keyword evidence="4 7" id="KW-0597">Phosphoprotein</keyword>
<dbReference type="InterPro" id="IPR036890">
    <property type="entry name" value="HATPase_C_sf"/>
</dbReference>
<keyword evidence="8" id="KW-0472">Membrane</keyword>
<dbReference type="Gene3D" id="3.40.50.2300">
    <property type="match status" value="1"/>
</dbReference>
<dbReference type="PROSITE" id="PS50109">
    <property type="entry name" value="HIS_KIN"/>
    <property type="match status" value="1"/>
</dbReference>
<comment type="subcellular location">
    <subcellularLocation>
        <location evidence="2">Membrane</location>
    </subcellularLocation>
</comment>
<dbReference type="PANTHER" id="PTHR43047">
    <property type="entry name" value="TWO-COMPONENT HISTIDINE PROTEIN KINASE"/>
    <property type="match status" value="1"/>
</dbReference>
<sequence>MRRGDTRGGLVRTLARLALLPAIVVGLSLAAVMHGMQYRELQRIGEDGDLALAGQAAVAVATMLERGDHDRLRLRMAGMSQRHGLARIVVMDADGAVLADSGIGAGSAYQTQAEIAGVDGRRIGTLRIENERRPIAAAQRSSLFTSVALLLLLFSVATAIAWRAAGRIGRPIIELAGAIAPRGSGRVLRPVAVTGKDEVRQLQEGFNATVAALQDSSRYMQRQIERATLELERKNAALETANQARARFLAAASHDLRQPLSALTLFSSALTLGEKDPVRLSRINHIQECVDSLDHLFNSLLDLSRLEAGAMQPAIGEFALDGLFDEVSRTFRMGAEQRGLRLIVRKTDAWVRCDRVMLSRILNNLVCNAIRYTAEGGVLIAARCRAGRIRIDVWDTGPGIPPEQHQRVFEEFFQGHSHAPVPPGERRGLGLGLATVQRLCALLDVPIALKSRLGRGTLFAIEVPAAARVACHEGDPTPEPPLDVTGLRVLAIDDEPAILEGLRILMESWGCIVATAADGVEAMRVARSWPIPPDIVVSDLQLGGGRSGLDVIRALQGHYRGKGFGDFARLLITGETKHERLREISAARIPVLYKPVTPEQLREAMMATIAVRQVAA</sequence>
<dbReference type="SMART" id="SM00304">
    <property type="entry name" value="HAMP"/>
    <property type="match status" value="1"/>
</dbReference>
<evidence type="ECO:0000256" key="6">
    <source>
        <dbReference type="ARBA" id="ARBA00022777"/>
    </source>
</evidence>
<feature type="transmembrane region" description="Helical" evidence="8">
    <location>
        <begin position="14"/>
        <end position="33"/>
    </location>
</feature>
<evidence type="ECO:0000256" key="3">
    <source>
        <dbReference type="ARBA" id="ARBA00012438"/>
    </source>
</evidence>
<dbReference type="Proteomes" id="UP000033067">
    <property type="component" value="Chromosome"/>
</dbReference>
<accession>A0A0E3Z087</accession>
<keyword evidence="6" id="KW-0418">Kinase</keyword>
<keyword evidence="13" id="KW-1185">Reference proteome</keyword>
<dbReference type="SUPFAM" id="SSF55874">
    <property type="entry name" value="ATPase domain of HSP90 chaperone/DNA topoisomerase II/histidine kinase"/>
    <property type="match status" value="1"/>
</dbReference>
<dbReference type="Pfam" id="PF00072">
    <property type="entry name" value="Response_reg"/>
    <property type="match status" value="1"/>
</dbReference>
<dbReference type="GO" id="GO:0000155">
    <property type="term" value="F:phosphorelay sensor kinase activity"/>
    <property type="evidence" value="ECO:0007669"/>
    <property type="project" value="InterPro"/>
</dbReference>
<feature type="modified residue" description="4-aspartylphosphate" evidence="7">
    <location>
        <position position="539"/>
    </location>
</feature>
<evidence type="ECO:0000256" key="1">
    <source>
        <dbReference type="ARBA" id="ARBA00000085"/>
    </source>
</evidence>
<keyword evidence="5" id="KW-0808">Transferase</keyword>
<dbReference type="SMART" id="SM00448">
    <property type="entry name" value="REC"/>
    <property type="match status" value="1"/>
</dbReference>
<dbReference type="InterPro" id="IPR011006">
    <property type="entry name" value="CheY-like_superfamily"/>
</dbReference>
<dbReference type="SMART" id="SM00387">
    <property type="entry name" value="HATPase_c"/>
    <property type="match status" value="1"/>
</dbReference>
<dbReference type="PRINTS" id="PR00344">
    <property type="entry name" value="BCTRLSENSOR"/>
</dbReference>
<evidence type="ECO:0000259" key="9">
    <source>
        <dbReference type="PROSITE" id="PS50109"/>
    </source>
</evidence>
<dbReference type="Gene3D" id="3.30.565.10">
    <property type="entry name" value="Histidine kinase-like ATPase, C-terminal domain"/>
    <property type="match status" value="1"/>
</dbReference>
<evidence type="ECO:0000256" key="5">
    <source>
        <dbReference type="ARBA" id="ARBA00022679"/>
    </source>
</evidence>
<dbReference type="GO" id="GO:0005886">
    <property type="term" value="C:plasma membrane"/>
    <property type="evidence" value="ECO:0007669"/>
    <property type="project" value="TreeGrafter"/>
</dbReference>
<organism evidence="12 13">
    <name type="scientific">Pseudoxanthomonas suwonensis</name>
    <dbReference type="NCBI Taxonomy" id="314722"/>
    <lineage>
        <taxon>Bacteria</taxon>
        <taxon>Pseudomonadati</taxon>
        <taxon>Pseudomonadota</taxon>
        <taxon>Gammaproteobacteria</taxon>
        <taxon>Lysobacterales</taxon>
        <taxon>Lysobacteraceae</taxon>
        <taxon>Pseudoxanthomonas</taxon>
    </lineage>
</organism>
<evidence type="ECO:0000256" key="4">
    <source>
        <dbReference type="ARBA" id="ARBA00022553"/>
    </source>
</evidence>
<dbReference type="InterPro" id="IPR004358">
    <property type="entry name" value="Sig_transdc_His_kin-like_C"/>
</dbReference>
<dbReference type="Pfam" id="PF00672">
    <property type="entry name" value="HAMP"/>
    <property type="match status" value="1"/>
</dbReference>
<evidence type="ECO:0000313" key="13">
    <source>
        <dbReference type="Proteomes" id="UP000033067"/>
    </source>
</evidence>
<dbReference type="PROSITE" id="PS50110">
    <property type="entry name" value="RESPONSE_REGULATORY"/>
    <property type="match status" value="1"/>
</dbReference>
<dbReference type="EC" id="2.7.13.3" evidence="3"/>
<dbReference type="Pfam" id="PF00512">
    <property type="entry name" value="HisKA"/>
    <property type="match status" value="1"/>
</dbReference>
<evidence type="ECO:0000259" key="10">
    <source>
        <dbReference type="PROSITE" id="PS50110"/>
    </source>
</evidence>
<name>A0A0E3Z087_9GAMM</name>
<dbReference type="SMART" id="SM00388">
    <property type="entry name" value="HisKA"/>
    <property type="match status" value="1"/>
</dbReference>
<dbReference type="Gene3D" id="1.10.287.130">
    <property type="match status" value="1"/>
</dbReference>
<dbReference type="InterPro" id="IPR003594">
    <property type="entry name" value="HATPase_dom"/>
</dbReference>
<keyword evidence="8" id="KW-1133">Transmembrane helix</keyword>
<feature type="domain" description="HAMP" evidence="11">
    <location>
        <begin position="166"/>
        <end position="218"/>
    </location>
</feature>
<dbReference type="KEGG" id="psuw:WQ53_03225"/>
<gene>
    <name evidence="12" type="ORF">WQ53_03225</name>
</gene>
<dbReference type="CDD" id="cd00082">
    <property type="entry name" value="HisKA"/>
    <property type="match status" value="1"/>
</dbReference>
<dbReference type="InterPro" id="IPR005467">
    <property type="entry name" value="His_kinase_dom"/>
</dbReference>
<evidence type="ECO:0000256" key="8">
    <source>
        <dbReference type="SAM" id="Phobius"/>
    </source>
</evidence>
<dbReference type="Gene3D" id="6.10.340.10">
    <property type="match status" value="1"/>
</dbReference>
<keyword evidence="8" id="KW-0812">Transmembrane</keyword>
<protein>
    <recommendedName>
        <fullName evidence="3">histidine kinase</fullName>
        <ecNumber evidence="3">2.7.13.3</ecNumber>
    </recommendedName>
</protein>
<dbReference type="PANTHER" id="PTHR43047:SF9">
    <property type="entry name" value="HISTIDINE KINASE"/>
    <property type="match status" value="1"/>
</dbReference>
<dbReference type="GO" id="GO:0009927">
    <property type="term" value="F:histidine phosphotransfer kinase activity"/>
    <property type="evidence" value="ECO:0007669"/>
    <property type="project" value="TreeGrafter"/>
</dbReference>
<dbReference type="OrthoDB" id="9764438at2"/>
<dbReference type="PATRIC" id="fig|314722.6.peg.674"/>
<dbReference type="InterPro" id="IPR003661">
    <property type="entry name" value="HisK_dim/P_dom"/>
</dbReference>
<dbReference type="PROSITE" id="PS50885">
    <property type="entry name" value="HAMP"/>
    <property type="match status" value="1"/>
</dbReference>
<dbReference type="InterPro" id="IPR001789">
    <property type="entry name" value="Sig_transdc_resp-reg_receiver"/>
</dbReference>
<comment type="catalytic activity">
    <reaction evidence="1">
        <text>ATP + protein L-histidine = ADP + protein N-phospho-L-histidine.</text>
        <dbReference type="EC" id="2.7.13.3"/>
    </reaction>
</comment>
<dbReference type="SUPFAM" id="SSF47384">
    <property type="entry name" value="Homodimeric domain of signal transducing histidine kinase"/>
    <property type="match status" value="1"/>
</dbReference>
<feature type="transmembrane region" description="Helical" evidence="8">
    <location>
        <begin position="142"/>
        <end position="162"/>
    </location>
</feature>
<dbReference type="InterPro" id="IPR003660">
    <property type="entry name" value="HAMP_dom"/>
</dbReference>
<dbReference type="Pfam" id="PF02518">
    <property type="entry name" value="HATPase_c"/>
    <property type="match status" value="1"/>
</dbReference>
<evidence type="ECO:0000256" key="7">
    <source>
        <dbReference type="PROSITE-ProRule" id="PRU00169"/>
    </source>
</evidence>
<dbReference type="AlphaFoldDB" id="A0A0E3Z087"/>